<keyword evidence="2" id="KW-1185">Reference proteome</keyword>
<comment type="caution">
    <text evidence="1">The sequence shown here is derived from an EMBL/GenBank/DDBJ whole genome shotgun (WGS) entry which is preliminary data.</text>
</comment>
<organism evidence="1 2">
    <name type="scientific">Paramecium octaurelia</name>
    <dbReference type="NCBI Taxonomy" id="43137"/>
    <lineage>
        <taxon>Eukaryota</taxon>
        <taxon>Sar</taxon>
        <taxon>Alveolata</taxon>
        <taxon>Ciliophora</taxon>
        <taxon>Intramacronucleata</taxon>
        <taxon>Oligohymenophorea</taxon>
        <taxon>Peniculida</taxon>
        <taxon>Parameciidae</taxon>
        <taxon>Paramecium</taxon>
    </lineage>
</organism>
<dbReference type="AlphaFoldDB" id="A0A8S1SUY9"/>
<dbReference type="EMBL" id="CAJJDP010000015">
    <property type="protein sequence ID" value="CAD8143810.1"/>
    <property type="molecule type" value="Genomic_DNA"/>
</dbReference>
<name>A0A8S1SUY9_PAROT</name>
<evidence type="ECO:0000313" key="1">
    <source>
        <dbReference type="EMBL" id="CAD8143810.1"/>
    </source>
</evidence>
<evidence type="ECO:0000313" key="2">
    <source>
        <dbReference type="Proteomes" id="UP000683925"/>
    </source>
</evidence>
<accession>A0A8S1SUY9</accession>
<reference evidence="1" key="1">
    <citation type="submission" date="2021-01" db="EMBL/GenBank/DDBJ databases">
        <authorList>
            <consortium name="Genoscope - CEA"/>
            <person name="William W."/>
        </authorList>
    </citation>
    <scope>NUCLEOTIDE SEQUENCE</scope>
</reference>
<sequence>MLLLAQFINILQVDKIQGFFIRQGSQTKNLIHIQDNQTNKEDQSSQCLDIPLCCIRHQYVQSKTWKIYVQQFQFPPSLHKKNESSQLVQNHTKLNNNNLWLKIFISTNQKVNKTKRCKY</sequence>
<dbReference type="Proteomes" id="UP000683925">
    <property type="component" value="Unassembled WGS sequence"/>
</dbReference>
<protein>
    <submittedName>
        <fullName evidence="1">Uncharacterized protein</fullName>
    </submittedName>
</protein>
<gene>
    <name evidence="1" type="ORF">POCTA_138.1.T0150223</name>
</gene>
<proteinExistence type="predicted"/>